<evidence type="ECO:0000313" key="2">
    <source>
        <dbReference type="Proteomes" id="UP000053176"/>
    </source>
</evidence>
<gene>
    <name evidence="1" type="ORF">AU467_18720</name>
</gene>
<protein>
    <submittedName>
        <fullName evidence="1">Uncharacterized protein</fullName>
    </submittedName>
</protein>
<proteinExistence type="predicted"/>
<accession>A0A101KU00</accession>
<evidence type="ECO:0000313" key="1">
    <source>
        <dbReference type="EMBL" id="KUM26997.1"/>
    </source>
</evidence>
<reference evidence="1 2" key="1">
    <citation type="submission" date="2015-12" db="EMBL/GenBank/DDBJ databases">
        <title>Draft genome sequence of Mesorhizobium sp. UFLA 01-765, a multitolerant efficient symbiont and plant-growth promoting strain isolated from Zn-mining soil using Leucaena leucocephala as a trap plant.</title>
        <authorList>
            <person name="Rangel W.M."/>
            <person name="Thijs S."/>
            <person name="Longatti S.M."/>
            <person name="Moreira F.M."/>
            <person name="Weyens N."/>
            <person name="Vangronsveld J."/>
            <person name="Van Hamme J.D."/>
            <person name="Bottos E.M."/>
            <person name="Rineau F."/>
        </authorList>
    </citation>
    <scope>NUCLEOTIDE SEQUENCE [LARGE SCALE GENOMIC DNA]</scope>
    <source>
        <strain evidence="1 2">UFLA 01-765</strain>
    </source>
</reference>
<dbReference type="AlphaFoldDB" id="A0A101KU00"/>
<comment type="caution">
    <text evidence="1">The sequence shown here is derived from an EMBL/GenBank/DDBJ whole genome shotgun (WGS) entry which is preliminary data.</text>
</comment>
<dbReference type="EMBL" id="LPWA01000100">
    <property type="protein sequence ID" value="KUM26997.1"/>
    <property type="molecule type" value="Genomic_DNA"/>
</dbReference>
<organism evidence="1 2">
    <name type="scientific">Rhizobium loti</name>
    <name type="common">Mesorhizobium loti</name>
    <dbReference type="NCBI Taxonomy" id="381"/>
    <lineage>
        <taxon>Bacteria</taxon>
        <taxon>Pseudomonadati</taxon>
        <taxon>Pseudomonadota</taxon>
        <taxon>Alphaproteobacteria</taxon>
        <taxon>Hyphomicrobiales</taxon>
        <taxon>Phyllobacteriaceae</taxon>
        <taxon>Mesorhizobium</taxon>
    </lineage>
</organism>
<sequence>MARRLETPALSVFPIGIQQTTEGSFEQHIVMNEPQNVDDAIFRDAKDEDVSGITNLTRRVWNVFATVTEPTSPEATRFRRIVF</sequence>
<dbReference type="Proteomes" id="UP000053176">
    <property type="component" value="Unassembled WGS sequence"/>
</dbReference>
<name>A0A101KU00_RHILI</name>